<sequence>MIKDTIEKYVMKNGVSPDHKVKVDAQKFFAMKEAVLASLPDEAPGITPAKLRKCIVPILSQEHFPGSEKAG</sequence>
<accession>A0ABR5DUN4</accession>
<dbReference type="Proteomes" id="UP000033519">
    <property type="component" value="Unassembled WGS sequence"/>
</dbReference>
<dbReference type="Pfam" id="PF22278">
    <property type="entry name" value="DUF6958"/>
    <property type="match status" value="1"/>
</dbReference>
<evidence type="ECO:0000313" key="2">
    <source>
        <dbReference type="Proteomes" id="UP000033519"/>
    </source>
</evidence>
<name>A0ABR5DUN4_9HYPH</name>
<comment type="caution">
    <text evidence="1">The sequence shown here is derived from an EMBL/GenBank/DDBJ whole genome shotgun (WGS) entry which is preliminary data.</text>
</comment>
<dbReference type="InterPro" id="IPR054233">
    <property type="entry name" value="DUF6958"/>
</dbReference>
<protein>
    <submittedName>
        <fullName evidence="1">Uncharacterized protein</fullName>
    </submittedName>
</protein>
<keyword evidence="2" id="KW-1185">Reference proteome</keyword>
<reference evidence="1 2" key="1">
    <citation type="submission" date="2015-03" db="EMBL/GenBank/DDBJ databases">
        <authorList>
            <person name="Lepp D."/>
            <person name="Hassan Y.I."/>
            <person name="Li X.-Z."/>
            <person name="Zhou T."/>
        </authorList>
    </citation>
    <scope>NUCLEOTIDE SEQUENCE [LARGE SCALE GENOMIC DNA]</scope>
    <source>
        <strain evidence="1 2">Cr7-05</strain>
    </source>
</reference>
<organism evidence="1 2">
    <name type="scientific">Devosia psychrophila</name>
    <dbReference type="NCBI Taxonomy" id="728005"/>
    <lineage>
        <taxon>Bacteria</taxon>
        <taxon>Pseudomonadati</taxon>
        <taxon>Pseudomonadota</taxon>
        <taxon>Alphaproteobacteria</taxon>
        <taxon>Hyphomicrobiales</taxon>
        <taxon>Devosiaceae</taxon>
        <taxon>Devosia</taxon>
    </lineage>
</organism>
<dbReference type="RefSeq" id="WP_046172369.1">
    <property type="nucleotide sequence ID" value="NZ_LAPV01000158.1"/>
</dbReference>
<evidence type="ECO:0000313" key="1">
    <source>
        <dbReference type="EMBL" id="KKC31722.1"/>
    </source>
</evidence>
<proteinExistence type="predicted"/>
<gene>
    <name evidence="1" type="ORF">WH91_17910</name>
</gene>
<dbReference type="EMBL" id="LAPV01000158">
    <property type="protein sequence ID" value="KKC31722.1"/>
    <property type="molecule type" value="Genomic_DNA"/>
</dbReference>